<comment type="subcellular location">
    <subcellularLocation>
        <location evidence="3">Cytoplasm</location>
    </subcellularLocation>
</comment>
<evidence type="ECO:0000256" key="3">
    <source>
        <dbReference type="HAMAP-Rule" id="MF_00376"/>
    </source>
</evidence>
<dbReference type="InterPro" id="IPR001977">
    <property type="entry name" value="Depp_CoAkinase"/>
</dbReference>
<dbReference type="Proteomes" id="UP000824071">
    <property type="component" value="Unassembled WGS sequence"/>
</dbReference>
<keyword evidence="1 3" id="KW-0547">Nucleotide-binding</keyword>
<keyword evidence="3 5" id="KW-0808">Transferase</keyword>
<dbReference type="CDD" id="cd02022">
    <property type="entry name" value="DPCK"/>
    <property type="match status" value="1"/>
</dbReference>
<comment type="similarity">
    <text evidence="3">Belongs to the CoaE family.</text>
</comment>
<comment type="pathway">
    <text evidence="3">Cofactor biosynthesis; coenzyme A biosynthesis; CoA from (R)-pantothenate: step 5/5.</text>
</comment>
<evidence type="ECO:0000256" key="2">
    <source>
        <dbReference type="ARBA" id="ARBA00022840"/>
    </source>
</evidence>
<dbReference type="Pfam" id="PF01121">
    <property type="entry name" value="CoaE"/>
    <property type="match status" value="1"/>
</dbReference>
<keyword evidence="3" id="KW-0963">Cytoplasm</keyword>
<evidence type="ECO:0000313" key="5">
    <source>
        <dbReference type="EMBL" id="HIU35218.1"/>
    </source>
</evidence>
<dbReference type="InterPro" id="IPR027417">
    <property type="entry name" value="P-loop_NTPase"/>
</dbReference>
<proteinExistence type="inferred from homology"/>
<dbReference type="PANTHER" id="PTHR10695">
    <property type="entry name" value="DEPHOSPHO-COA KINASE-RELATED"/>
    <property type="match status" value="1"/>
</dbReference>
<organism evidence="5 6">
    <name type="scientific">Candidatus Fimenecus excrementigallinarum</name>
    <dbReference type="NCBI Taxonomy" id="2840816"/>
    <lineage>
        <taxon>Bacteria</taxon>
        <taxon>Bacillati</taxon>
        <taxon>Bacillota</taxon>
        <taxon>Clostridia</taxon>
        <taxon>Candidatus Fimenecus</taxon>
    </lineage>
</organism>
<dbReference type="EC" id="2.7.1.24" evidence="3 4"/>
<dbReference type="GO" id="GO:0004140">
    <property type="term" value="F:dephospho-CoA kinase activity"/>
    <property type="evidence" value="ECO:0007669"/>
    <property type="project" value="UniProtKB-UniRule"/>
</dbReference>
<comment type="function">
    <text evidence="3">Catalyzes the phosphorylation of the 3'-hydroxyl group of dephosphocoenzyme A to form coenzyme A.</text>
</comment>
<evidence type="ECO:0000313" key="6">
    <source>
        <dbReference type="Proteomes" id="UP000824071"/>
    </source>
</evidence>
<evidence type="ECO:0000256" key="4">
    <source>
        <dbReference type="NCBIfam" id="TIGR00152"/>
    </source>
</evidence>
<keyword evidence="3 5" id="KW-0418">Kinase</keyword>
<keyword evidence="2 3" id="KW-0067">ATP-binding</keyword>
<dbReference type="Gene3D" id="3.40.50.300">
    <property type="entry name" value="P-loop containing nucleotide triphosphate hydrolases"/>
    <property type="match status" value="1"/>
</dbReference>
<dbReference type="SUPFAM" id="SSF52540">
    <property type="entry name" value="P-loop containing nucleoside triphosphate hydrolases"/>
    <property type="match status" value="1"/>
</dbReference>
<keyword evidence="3" id="KW-0173">Coenzyme A biosynthesis</keyword>
<reference evidence="5" key="2">
    <citation type="journal article" date="2021" name="PeerJ">
        <title>Extensive microbial diversity within the chicken gut microbiome revealed by metagenomics and culture.</title>
        <authorList>
            <person name="Gilroy R."/>
            <person name="Ravi A."/>
            <person name="Getino M."/>
            <person name="Pursley I."/>
            <person name="Horton D.L."/>
            <person name="Alikhan N.F."/>
            <person name="Baker D."/>
            <person name="Gharbi K."/>
            <person name="Hall N."/>
            <person name="Watson M."/>
            <person name="Adriaenssens E.M."/>
            <person name="Foster-Nyarko E."/>
            <person name="Jarju S."/>
            <person name="Secka A."/>
            <person name="Antonio M."/>
            <person name="Oren A."/>
            <person name="Chaudhuri R.R."/>
            <person name="La Ragione R."/>
            <person name="Hildebrand F."/>
            <person name="Pallen M.J."/>
        </authorList>
    </citation>
    <scope>NUCLEOTIDE SEQUENCE</scope>
    <source>
        <strain evidence="5">ChiGjej1B1-19959</strain>
    </source>
</reference>
<comment type="catalytic activity">
    <reaction evidence="3">
        <text>3'-dephospho-CoA + ATP = ADP + CoA + H(+)</text>
        <dbReference type="Rhea" id="RHEA:18245"/>
        <dbReference type="ChEBI" id="CHEBI:15378"/>
        <dbReference type="ChEBI" id="CHEBI:30616"/>
        <dbReference type="ChEBI" id="CHEBI:57287"/>
        <dbReference type="ChEBI" id="CHEBI:57328"/>
        <dbReference type="ChEBI" id="CHEBI:456216"/>
        <dbReference type="EC" id="2.7.1.24"/>
    </reaction>
</comment>
<comment type="caution">
    <text evidence="5">The sequence shown here is derived from an EMBL/GenBank/DDBJ whole genome shotgun (WGS) entry which is preliminary data.</text>
</comment>
<dbReference type="PROSITE" id="PS51219">
    <property type="entry name" value="DPCK"/>
    <property type="match status" value="1"/>
</dbReference>
<dbReference type="PANTHER" id="PTHR10695:SF46">
    <property type="entry name" value="BIFUNCTIONAL COENZYME A SYNTHASE-RELATED"/>
    <property type="match status" value="1"/>
</dbReference>
<dbReference type="EMBL" id="DVMW01000011">
    <property type="protein sequence ID" value="HIU35218.1"/>
    <property type="molecule type" value="Genomic_DNA"/>
</dbReference>
<sequence>MQVIGITGQTGAGKSTVCLALQKRGWAHIDADRTAKNLYIPGSPVVERLAAAFGSQILTTDGHIDRPALAKAAFSSKKALETLNAIVHPAVTAAVREQLGALEKAGTDTVLLDAVALFESGQDALCTRTVAVVAPADVRLARILARDDITEAQARRRIEAQHAADWYLARCDAVIRNYPPYALEDEIRRVFPT</sequence>
<gene>
    <name evidence="3" type="primary">coaE</name>
    <name evidence="5" type="ORF">IAC53_01240</name>
</gene>
<dbReference type="AlphaFoldDB" id="A0A9D1LC69"/>
<evidence type="ECO:0000256" key="1">
    <source>
        <dbReference type="ARBA" id="ARBA00022741"/>
    </source>
</evidence>
<dbReference type="GO" id="GO:0005524">
    <property type="term" value="F:ATP binding"/>
    <property type="evidence" value="ECO:0007669"/>
    <property type="project" value="UniProtKB-UniRule"/>
</dbReference>
<dbReference type="GO" id="GO:0015937">
    <property type="term" value="P:coenzyme A biosynthetic process"/>
    <property type="evidence" value="ECO:0007669"/>
    <property type="project" value="UniProtKB-UniRule"/>
</dbReference>
<name>A0A9D1LC69_9FIRM</name>
<dbReference type="GO" id="GO:0005737">
    <property type="term" value="C:cytoplasm"/>
    <property type="evidence" value="ECO:0007669"/>
    <property type="project" value="UniProtKB-SubCell"/>
</dbReference>
<dbReference type="HAMAP" id="MF_00376">
    <property type="entry name" value="Dephospho_CoA_kinase"/>
    <property type="match status" value="1"/>
</dbReference>
<reference evidence="5" key="1">
    <citation type="submission" date="2020-10" db="EMBL/GenBank/DDBJ databases">
        <authorList>
            <person name="Gilroy R."/>
        </authorList>
    </citation>
    <scope>NUCLEOTIDE SEQUENCE</scope>
    <source>
        <strain evidence="5">ChiGjej1B1-19959</strain>
    </source>
</reference>
<protein>
    <recommendedName>
        <fullName evidence="3 4">Dephospho-CoA kinase</fullName>
        <ecNumber evidence="3 4">2.7.1.24</ecNumber>
    </recommendedName>
    <alternativeName>
        <fullName evidence="3">Dephosphocoenzyme A kinase</fullName>
    </alternativeName>
</protein>
<dbReference type="NCBIfam" id="TIGR00152">
    <property type="entry name" value="dephospho-CoA kinase"/>
    <property type="match status" value="1"/>
</dbReference>
<accession>A0A9D1LC69</accession>
<feature type="binding site" evidence="3">
    <location>
        <begin position="11"/>
        <end position="16"/>
    </location>
    <ligand>
        <name>ATP</name>
        <dbReference type="ChEBI" id="CHEBI:30616"/>
    </ligand>
</feature>